<dbReference type="InterPro" id="IPR029058">
    <property type="entry name" value="AB_hydrolase_fold"/>
</dbReference>
<organism evidence="1 2">
    <name type="scientific">Chryseobacterium endophyticum</name>
    <dbReference type="NCBI Taxonomy" id="1854762"/>
    <lineage>
        <taxon>Bacteria</taxon>
        <taxon>Pseudomonadati</taxon>
        <taxon>Bacteroidota</taxon>
        <taxon>Flavobacteriia</taxon>
        <taxon>Flavobacteriales</taxon>
        <taxon>Weeksellaceae</taxon>
        <taxon>Chryseobacterium group</taxon>
        <taxon>Chryseobacterium</taxon>
    </lineage>
</organism>
<reference evidence="1 2" key="1">
    <citation type="submission" date="2024-04" db="EMBL/GenBank/DDBJ databases">
        <title>Genome sequencing and assembly of rice foliar adapted Chryseobacterium endophyticum OsEnb-ALM-A6.</title>
        <authorList>
            <person name="Kumar S."/>
            <person name="Javed M."/>
            <person name="Chouhan V."/>
            <person name="Charishma K."/>
            <person name="Patel A."/>
            <person name="Kumar M."/>
            <person name="Sahu K.P."/>
            <person name="Kumar A."/>
        </authorList>
    </citation>
    <scope>NUCLEOTIDE SEQUENCE [LARGE SCALE GENOMIC DNA]</scope>
    <source>
        <strain evidence="1 2">OsEnb-ALM-A6</strain>
    </source>
</reference>
<evidence type="ECO:0000313" key="1">
    <source>
        <dbReference type="EMBL" id="XAO76366.1"/>
    </source>
</evidence>
<name>A0AAU6WUN6_9FLAO</name>
<dbReference type="Proteomes" id="UP001463665">
    <property type="component" value="Chromosome"/>
</dbReference>
<dbReference type="EMBL" id="CP154834">
    <property type="protein sequence ID" value="XAO76366.1"/>
    <property type="molecule type" value="Genomic_DNA"/>
</dbReference>
<proteinExistence type="predicted"/>
<evidence type="ECO:0000313" key="2">
    <source>
        <dbReference type="Proteomes" id="UP001463665"/>
    </source>
</evidence>
<dbReference type="SUPFAM" id="SSF53474">
    <property type="entry name" value="alpha/beta-Hydrolases"/>
    <property type="match status" value="1"/>
</dbReference>
<dbReference type="AlphaFoldDB" id="A0AAU6WUN6"/>
<accession>A0AAU6WUN6</accession>
<dbReference type="RefSeq" id="WP_294220109.1">
    <property type="nucleotide sequence ID" value="NZ_CP154834.1"/>
</dbReference>
<gene>
    <name evidence="1" type="ORF">AAFP95_11740</name>
</gene>
<protein>
    <recommendedName>
        <fullName evidence="3">Alpha/beta hydrolase</fullName>
    </recommendedName>
</protein>
<dbReference type="Gene3D" id="3.40.50.1820">
    <property type="entry name" value="alpha/beta hydrolase"/>
    <property type="match status" value="1"/>
</dbReference>
<keyword evidence="2" id="KW-1185">Reference proteome</keyword>
<sequence length="302" mass="34980">MTIKFFIFLFLTLSIRIFSQEPEKVTFKDTQNFYYKIVPEGKPAGLIMVLPGGGETPEKVMNQIYLDELAVAKNLLVVFPGFEDGDFKMETERKFLDRIAKDMVEKYKISKDQIVIGGLSYGGMLAVKYAEMSVRDKQSYFTPKAIFALDPPLDYEKMYYQLNRDIDRNYSEVAVNEAKNLIKEMVAAIGYPDRNRENYLRESMFLYSDKEGGNAIYLMTIPVLIYTEPGIMWQMNNRGRDLYDTNAVSITAMMNLLKLKGHKNAELIIVNDRGVRPEGFRHPHSWSIMDPEECLNWILKYL</sequence>
<evidence type="ECO:0008006" key="3">
    <source>
        <dbReference type="Google" id="ProtNLM"/>
    </source>
</evidence>